<dbReference type="OrthoDB" id="1523318at2"/>
<protein>
    <submittedName>
        <fullName evidence="2">Uncharacterized protein</fullName>
    </submittedName>
</protein>
<dbReference type="EMBL" id="SEWE01000002">
    <property type="protein sequence ID" value="RYU84262.1"/>
    <property type="molecule type" value="Genomic_DNA"/>
</dbReference>
<gene>
    <name evidence="2" type="ORF">EWM57_00795</name>
</gene>
<evidence type="ECO:0000313" key="2">
    <source>
        <dbReference type="EMBL" id="RYU84262.1"/>
    </source>
</evidence>
<proteinExistence type="predicted"/>
<reference evidence="2 3" key="1">
    <citation type="submission" date="2019-02" db="EMBL/GenBank/DDBJ databases">
        <title>Bacterial novel species isolated from soil.</title>
        <authorList>
            <person name="Jung H.-Y."/>
        </authorList>
    </citation>
    <scope>NUCLEOTIDE SEQUENCE [LARGE SCALE GENOMIC DNA]</scope>
    <source>
        <strain evidence="2 3">1-3-3-3</strain>
    </source>
</reference>
<dbReference type="SUPFAM" id="SSF48452">
    <property type="entry name" value="TPR-like"/>
    <property type="match status" value="1"/>
</dbReference>
<keyword evidence="1" id="KW-0802">TPR repeat</keyword>
<evidence type="ECO:0000313" key="3">
    <source>
        <dbReference type="Proteomes" id="UP000294155"/>
    </source>
</evidence>
<evidence type="ECO:0000256" key="1">
    <source>
        <dbReference type="PROSITE-ProRule" id="PRU00339"/>
    </source>
</evidence>
<name>A0A4Q5LJR1_9BACT</name>
<dbReference type="PROSITE" id="PS51257">
    <property type="entry name" value="PROKAR_LIPOPROTEIN"/>
    <property type="match status" value="1"/>
</dbReference>
<dbReference type="InterPro" id="IPR019734">
    <property type="entry name" value="TPR_rpt"/>
</dbReference>
<sequence length="218" mass="23553">MKLLFSTRFLAVVLTATLAGCQAKPEKKAFDTFNEGVALSLRAAGLTDTAQARPLERQAIGKYQETLGLDSTHRLVRSALGHSYYLLDKYPQAITWFEASNKVDTASAPSYRELGLSRISQGDIQQGWADLQKAFRLAPGSDIKAVTADDLYNLGRRAFAYGEAYAAGGEAGKGTAYQKYAVSVLQMAYSTDPTRKDVAQTLADLAARTTALSASKKP</sequence>
<dbReference type="InterPro" id="IPR011990">
    <property type="entry name" value="TPR-like_helical_dom_sf"/>
</dbReference>
<dbReference type="Proteomes" id="UP000294155">
    <property type="component" value="Unassembled WGS sequence"/>
</dbReference>
<feature type="repeat" description="TPR" evidence="1">
    <location>
        <begin position="108"/>
        <end position="141"/>
    </location>
</feature>
<dbReference type="AlphaFoldDB" id="A0A4Q5LJR1"/>
<dbReference type="Gene3D" id="1.25.40.10">
    <property type="entry name" value="Tetratricopeptide repeat domain"/>
    <property type="match status" value="1"/>
</dbReference>
<dbReference type="PROSITE" id="PS50005">
    <property type="entry name" value="TPR"/>
    <property type="match status" value="1"/>
</dbReference>
<organism evidence="2 3">
    <name type="scientific">Hymenobacter persicinus</name>
    <dbReference type="NCBI Taxonomy" id="2025506"/>
    <lineage>
        <taxon>Bacteria</taxon>
        <taxon>Pseudomonadati</taxon>
        <taxon>Bacteroidota</taxon>
        <taxon>Cytophagia</taxon>
        <taxon>Cytophagales</taxon>
        <taxon>Hymenobacteraceae</taxon>
        <taxon>Hymenobacter</taxon>
    </lineage>
</organism>
<dbReference type="RefSeq" id="WP_129919229.1">
    <property type="nucleotide sequence ID" value="NZ_SEWE01000002.1"/>
</dbReference>
<keyword evidence="3" id="KW-1185">Reference proteome</keyword>
<comment type="caution">
    <text evidence="2">The sequence shown here is derived from an EMBL/GenBank/DDBJ whole genome shotgun (WGS) entry which is preliminary data.</text>
</comment>
<accession>A0A4Q5LJR1</accession>